<evidence type="ECO:0000256" key="3">
    <source>
        <dbReference type="ARBA" id="ARBA00023172"/>
    </source>
</evidence>
<dbReference type="EMBL" id="QKRA01000006">
    <property type="protein sequence ID" value="RDL43702.1"/>
    <property type="molecule type" value="Genomic_DNA"/>
</dbReference>
<dbReference type="InterPro" id="IPR050090">
    <property type="entry name" value="Tyrosine_recombinase_XerCD"/>
</dbReference>
<keyword evidence="8" id="KW-1185">Reference proteome</keyword>
<dbReference type="Pfam" id="PF00589">
    <property type="entry name" value="Phage_integrase"/>
    <property type="match status" value="1"/>
</dbReference>
<name>A0A370U7F8_9GAMM</name>
<dbReference type="GO" id="GO:0006310">
    <property type="term" value="P:DNA recombination"/>
    <property type="evidence" value="ECO:0007669"/>
    <property type="project" value="UniProtKB-KW"/>
</dbReference>
<dbReference type="RefSeq" id="WP_115468620.1">
    <property type="nucleotide sequence ID" value="NZ_QKRA01000006.1"/>
</dbReference>
<dbReference type="InterPro" id="IPR057084">
    <property type="entry name" value="Int_N"/>
</dbReference>
<evidence type="ECO:0000259" key="5">
    <source>
        <dbReference type="PROSITE" id="PS51898"/>
    </source>
</evidence>
<dbReference type="PROSITE" id="PS51898">
    <property type="entry name" value="TYR_RECOMBINASE"/>
    <property type="match status" value="1"/>
</dbReference>
<gene>
    <name evidence="7" type="ORF">DN730_13225</name>
</gene>
<organism evidence="7 8">
    <name type="scientific">Marinomonas piezotolerans</name>
    <dbReference type="NCBI Taxonomy" id="2213058"/>
    <lineage>
        <taxon>Bacteria</taxon>
        <taxon>Pseudomonadati</taxon>
        <taxon>Pseudomonadota</taxon>
        <taxon>Gammaproteobacteria</taxon>
        <taxon>Oceanospirillales</taxon>
        <taxon>Oceanospirillaceae</taxon>
        <taxon>Marinomonas</taxon>
    </lineage>
</organism>
<dbReference type="SUPFAM" id="SSF56349">
    <property type="entry name" value="DNA breaking-rejoining enzymes"/>
    <property type="match status" value="1"/>
</dbReference>
<dbReference type="PROSITE" id="PS51900">
    <property type="entry name" value="CB"/>
    <property type="match status" value="1"/>
</dbReference>
<keyword evidence="1" id="KW-0229">DNA integration</keyword>
<sequence>MSIKQTKDGWKVDFRAGGANGKRYRKTCKTKAEAERYQKFVEAQLVATGKPWQPRPADRRTLSEIIAIWYQHLGQHLRYNEPRLRKIQRVAEAMGDPIASELKPSQFSQYRSQRIASGTAPSTVNREFHYLISVYNGLNDLGEIDYENPLKKVTALKQKDTEMHYLTRSQIDDLLAALRDSYKPETELVARVCLSTGARWGEAEGLTASRIINNKVTFTDTKGGKNRTIPIDRDLYKLLRARAKERPYELFDNCRVCFRKTIAETGIELPRGQNTHVLRHTFASHFIINGGNILALQRILGHSDISMTMRYAHLAPDHLQDAVKFNPFKSDGH</sequence>
<dbReference type="InterPro" id="IPR013762">
    <property type="entry name" value="Integrase-like_cat_sf"/>
</dbReference>
<comment type="caution">
    <text evidence="7">The sequence shown here is derived from an EMBL/GenBank/DDBJ whole genome shotgun (WGS) entry which is preliminary data.</text>
</comment>
<evidence type="ECO:0000313" key="7">
    <source>
        <dbReference type="EMBL" id="RDL43702.1"/>
    </source>
</evidence>
<dbReference type="AlphaFoldDB" id="A0A370U7F8"/>
<reference evidence="7 8" key="1">
    <citation type="submission" date="2018-06" db="EMBL/GenBank/DDBJ databases">
        <title>Marinomonas sp. YLB-05 draft genome sequence.</title>
        <authorList>
            <person name="Yu L."/>
            <person name="Tang X."/>
        </authorList>
    </citation>
    <scope>NUCLEOTIDE SEQUENCE [LARGE SCALE GENOMIC DNA]</scope>
    <source>
        <strain evidence="7 8">YLB-05</strain>
    </source>
</reference>
<dbReference type="Gene3D" id="1.10.443.10">
    <property type="entry name" value="Intergrase catalytic core"/>
    <property type="match status" value="1"/>
</dbReference>
<keyword evidence="2 4" id="KW-0238">DNA-binding</keyword>
<dbReference type="InterPro" id="IPR044068">
    <property type="entry name" value="CB"/>
</dbReference>
<dbReference type="Pfam" id="PF24624">
    <property type="entry name" value="Int_N"/>
    <property type="match status" value="1"/>
</dbReference>
<accession>A0A370U7F8</accession>
<evidence type="ECO:0000256" key="1">
    <source>
        <dbReference type="ARBA" id="ARBA00022908"/>
    </source>
</evidence>
<feature type="domain" description="Core-binding (CB)" evidence="6">
    <location>
        <begin position="60"/>
        <end position="139"/>
    </location>
</feature>
<dbReference type="PANTHER" id="PTHR30349">
    <property type="entry name" value="PHAGE INTEGRASE-RELATED"/>
    <property type="match status" value="1"/>
</dbReference>
<keyword evidence="3" id="KW-0233">DNA recombination</keyword>
<evidence type="ECO:0000313" key="8">
    <source>
        <dbReference type="Proteomes" id="UP000254326"/>
    </source>
</evidence>
<proteinExistence type="predicted"/>
<dbReference type="InterPro" id="IPR011010">
    <property type="entry name" value="DNA_brk_join_enz"/>
</dbReference>
<dbReference type="Proteomes" id="UP000254326">
    <property type="component" value="Unassembled WGS sequence"/>
</dbReference>
<evidence type="ECO:0000256" key="4">
    <source>
        <dbReference type="PROSITE-ProRule" id="PRU01248"/>
    </source>
</evidence>
<dbReference type="OrthoDB" id="9057547at2"/>
<dbReference type="PANTHER" id="PTHR30349:SF93">
    <property type="entry name" value="FELS-2 PROPHAGE PROTEIN"/>
    <property type="match status" value="1"/>
</dbReference>
<dbReference type="GO" id="GO:0003677">
    <property type="term" value="F:DNA binding"/>
    <property type="evidence" value="ECO:0007669"/>
    <property type="project" value="UniProtKB-UniRule"/>
</dbReference>
<feature type="domain" description="Tyr recombinase" evidence="5">
    <location>
        <begin position="161"/>
        <end position="324"/>
    </location>
</feature>
<dbReference type="InterPro" id="IPR002104">
    <property type="entry name" value="Integrase_catalytic"/>
</dbReference>
<evidence type="ECO:0000259" key="6">
    <source>
        <dbReference type="PROSITE" id="PS51900"/>
    </source>
</evidence>
<dbReference type="GO" id="GO:0015074">
    <property type="term" value="P:DNA integration"/>
    <property type="evidence" value="ECO:0007669"/>
    <property type="project" value="UniProtKB-KW"/>
</dbReference>
<protein>
    <submittedName>
        <fullName evidence="7">Integrase</fullName>
    </submittedName>
</protein>
<dbReference type="CDD" id="cd00796">
    <property type="entry name" value="INT_Rci_Hp1_C"/>
    <property type="match status" value="1"/>
</dbReference>
<evidence type="ECO:0000256" key="2">
    <source>
        <dbReference type="ARBA" id="ARBA00023125"/>
    </source>
</evidence>